<dbReference type="EMBL" id="JAKFHA010000004">
    <property type="protein sequence ID" value="MCF2527689.1"/>
    <property type="molecule type" value="Genomic_DNA"/>
</dbReference>
<dbReference type="PANTHER" id="PTHR20883:SF41">
    <property type="entry name" value="IRON_ALPHA-KETOGLUTARATE-DEPENDENT DIOXYGENASE ASQJ"/>
    <property type="match status" value="1"/>
</dbReference>
<dbReference type="GO" id="GO:0016706">
    <property type="term" value="F:2-oxoglutarate-dependent dioxygenase activity"/>
    <property type="evidence" value="ECO:0007669"/>
    <property type="project" value="UniProtKB-ARBA"/>
</dbReference>
<dbReference type="PANTHER" id="PTHR20883">
    <property type="entry name" value="PHYTANOYL-COA DIOXYGENASE DOMAIN CONTAINING 1"/>
    <property type="match status" value="1"/>
</dbReference>
<name>A0AA41PXJ0_9ACTN</name>
<organism evidence="2 3">
    <name type="scientific">Yinghuangia soli</name>
    <dbReference type="NCBI Taxonomy" id="2908204"/>
    <lineage>
        <taxon>Bacteria</taxon>
        <taxon>Bacillati</taxon>
        <taxon>Actinomycetota</taxon>
        <taxon>Actinomycetes</taxon>
        <taxon>Kitasatosporales</taxon>
        <taxon>Streptomycetaceae</taxon>
        <taxon>Yinghuangia</taxon>
    </lineage>
</organism>
<evidence type="ECO:0000256" key="1">
    <source>
        <dbReference type="ARBA" id="ARBA00023002"/>
    </source>
</evidence>
<dbReference type="Pfam" id="PF05721">
    <property type="entry name" value="PhyH"/>
    <property type="match status" value="1"/>
</dbReference>
<gene>
    <name evidence="2" type="ORF">LZ495_10740</name>
</gene>
<dbReference type="RefSeq" id="WP_235051843.1">
    <property type="nucleotide sequence ID" value="NZ_JAKFHA010000004.1"/>
</dbReference>
<dbReference type="Proteomes" id="UP001165378">
    <property type="component" value="Unassembled WGS sequence"/>
</dbReference>
<reference evidence="2" key="1">
    <citation type="submission" date="2022-01" db="EMBL/GenBank/DDBJ databases">
        <title>Genome-Based Taxonomic Classification of the Phylum Actinobacteria.</title>
        <authorList>
            <person name="Gao Y."/>
        </authorList>
    </citation>
    <scope>NUCLEOTIDE SEQUENCE</scope>
    <source>
        <strain evidence="2">KLBMP 8922</strain>
    </source>
</reference>
<dbReference type="AlphaFoldDB" id="A0AA41PXJ0"/>
<comment type="caution">
    <text evidence="2">The sequence shown here is derived from an EMBL/GenBank/DDBJ whole genome shotgun (WGS) entry which is preliminary data.</text>
</comment>
<proteinExistence type="predicted"/>
<keyword evidence="1" id="KW-0560">Oxidoreductase</keyword>
<protein>
    <submittedName>
        <fullName evidence="2">Phytanoyl-CoA dioxygenase family protein</fullName>
    </submittedName>
</protein>
<dbReference type="InterPro" id="IPR008775">
    <property type="entry name" value="Phytyl_CoA_dOase-like"/>
</dbReference>
<keyword evidence="3" id="KW-1185">Reference proteome</keyword>
<sequence length="285" mass="30763">MATLDRLPAAAPAADISAVLKRDGAVILEDFLDPALLADFNRELDPLLAAARPGNDGQFVNPLVAAFYGDRVRHVTGLAGKSPAFVEQVLVHPVYESVAREFLSATCEQHVLNLGHVMDRGPGADRQILHRDQQVWHHIPKSVGEIQISSVVALADFTAENGATAVVPGSHTWPWDRRAEEHEVAVAEMPAGSAVVYLGSVIHAGGANTTEDVWRRGIHVSFCAGWLRTEENQYLVAGPDRVRDLPERARELLGYTVHDGILTGGGYLGTVELVSPDLLLDAGRL</sequence>
<dbReference type="Gene3D" id="2.60.120.620">
    <property type="entry name" value="q2cbj1_9rhob like domain"/>
    <property type="match status" value="1"/>
</dbReference>
<evidence type="ECO:0000313" key="2">
    <source>
        <dbReference type="EMBL" id="MCF2527689.1"/>
    </source>
</evidence>
<keyword evidence="2" id="KW-0223">Dioxygenase</keyword>
<dbReference type="GO" id="GO:0005506">
    <property type="term" value="F:iron ion binding"/>
    <property type="evidence" value="ECO:0007669"/>
    <property type="project" value="UniProtKB-ARBA"/>
</dbReference>
<accession>A0AA41PXJ0</accession>
<dbReference type="SUPFAM" id="SSF51197">
    <property type="entry name" value="Clavaminate synthase-like"/>
    <property type="match status" value="1"/>
</dbReference>
<evidence type="ECO:0000313" key="3">
    <source>
        <dbReference type="Proteomes" id="UP001165378"/>
    </source>
</evidence>